<dbReference type="PANTHER" id="PTHR34219:SF3">
    <property type="entry name" value="BLL7967 PROTEIN"/>
    <property type="match status" value="1"/>
</dbReference>
<dbReference type="RefSeq" id="WP_197705100.1">
    <property type="nucleotide sequence ID" value="NZ_AP017655.1"/>
</dbReference>
<accession>A0A1E1F4B3</accession>
<dbReference type="Pfam" id="PF03929">
    <property type="entry name" value="PepSY_TM"/>
    <property type="match status" value="1"/>
</dbReference>
<evidence type="ECO:0000256" key="1">
    <source>
        <dbReference type="SAM" id="Phobius"/>
    </source>
</evidence>
<keyword evidence="1" id="KW-0812">Transmembrane</keyword>
<keyword evidence="1" id="KW-1133">Transmembrane helix</keyword>
<feature type="transmembrane region" description="Helical" evidence="1">
    <location>
        <begin position="354"/>
        <end position="375"/>
    </location>
</feature>
<protein>
    <recommendedName>
        <fullName evidence="4">Iron-regulated membrane protein</fullName>
    </recommendedName>
</protein>
<keyword evidence="3" id="KW-1185">Reference proteome</keyword>
<feature type="transmembrane region" description="Helical" evidence="1">
    <location>
        <begin position="204"/>
        <end position="228"/>
    </location>
</feature>
<evidence type="ECO:0008006" key="4">
    <source>
        <dbReference type="Google" id="ProtNLM"/>
    </source>
</evidence>
<gene>
    <name evidence="2" type="ORF">SCLO_1023240</name>
</gene>
<evidence type="ECO:0000313" key="2">
    <source>
        <dbReference type="EMBL" id="BAV65364.1"/>
    </source>
</evidence>
<keyword evidence="1" id="KW-0472">Membrane</keyword>
<organism evidence="2 3">
    <name type="scientific">Sphingobium cloacae</name>
    <dbReference type="NCBI Taxonomy" id="120107"/>
    <lineage>
        <taxon>Bacteria</taxon>
        <taxon>Pseudomonadati</taxon>
        <taxon>Pseudomonadota</taxon>
        <taxon>Alphaproteobacteria</taxon>
        <taxon>Sphingomonadales</taxon>
        <taxon>Sphingomonadaceae</taxon>
        <taxon>Sphingobium</taxon>
    </lineage>
</organism>
<dbReference type="EMBL" id="AP017655">
    <property type="protein sequence ID" value="BAV65364.1"/>
    <property type="molecule type" value="Genomic_DNA"/>
</dbReference>
<name>A0A1E1F4B3_9SPHN</name>
<feature type="transmembrane region" description="Helical" evidence="1">
    <location>
        <begin position="29"/>
        <end position="50"/>
    </location>
</feature>
<dbReference type="Proteomes" id="UP000218272">
    <property type="component" value="Chromosome SCLO_1"/>
</dbReference>
<evidence type="ECO:0000313" key="3">
    <source>
        <dbReference type="Proteomes" id="UP000218272"/>
    </source>
</evidence>
<reference evidence="2 3" key="1">
    <citation type="submission" date="2016-10" db="EMBL/GenBank/DDBJ databases">
        <title>Complete Genome Sequence of the Nonylphenol-Degrading Bacterium Sphingobium cloacae JCM 10874T.</title>
        <authorList>
            <person name="Ootsuka M."/>
            <person name="Nishizawa T."/>
            <person name="Ohta H."/>
        </authorList>
    </citation>
    <scope>NUCLEOTIDE SEQUENCE [LARGE SCALE GENOMIC DNA]</scope>
    <source>
        <strain evidence="2 3">JCM 10874</strain>
    </source>
</reference>
<feature type="transmembrane region" description="Helical" evidence="1">
    <location>
        <begin position="161"/>
        <end position="183"/>
    </location>
</feature>
<dbReference type="AlphaFoldDB" id="A0A1E1F4B3"/>
<dbReference type="PANTHER" id="PTHR34219">
    <property type="entry name" value="IRON-REGULATED INNER MEMBRANE PROTEIN-RELATED"/>
    <property type="match status" value="1"/>
</dbReference>
<sequence>MAGRTKMQMNAPAKAPSRWYRANLWLHRWASLVATLPFLVLCLTGTVLIFHEEIDAAMGMLPPAPGLSAEHRPLAESVDAALAAHPDEKVALVGIDPGDHSGLLLVATVPNGDTGFDRTTLRFAHLATGKLVPENFSEGETLTGFLLELHAQWFMGPIGELIGALVALLVLLSLVSGLVVYAPHARRVAFGAFRRGRGPRLLQLDLHNFIGVIVLGWGLAVTLTGFLLGFGTLATGLWAQSELGQAQRTFVGAPVDPRRPPVDADAVARAALAAAPEGWRVGNIFWPGTDFSTPHHYTVLIHGEGLDERLFRAVLVNAERGDAAAVAEMPWYMKAIILSQPLHFGDYGGLPLKLLWTACTWLTLFITGNGAWLWWDRRRKRRRTPMEAAA</sequence>
<proteinExistence type="predicted"/>
<dbReference type="KEGG" id="sclo:SCLO_1023240"/>
<dbReference type="InterPro" id="IPR005625">
    <property type="entry name" value="PepSY-ass_TM"/>
</dbReference>